<keyword evidence="2" id="KW-1185">Reference proteome</keyword>
<protein>
    <submittedName>
        <fullName evidence="1">DNA adenine methyltransferase</fullName>
    </submittedName>
</protein>
<name>A0AAE7XII9_9CAUD</name>
<sequence>MVKWQKISQTKTLMTHSSRLSNWSAKRLLATPLPLADTIRQSGPTSFTR</sequence>
<evidence type="ECO:0000313" key="2">
    <source>
        <dbReference type="Proteomes" id="UP000828422"/>
    </source>
</evidence>
<dbReference type="GO" id="GO:0032259">
    <property type="term" value="P:methylation"/>
    <property type="evidence" value="ECO:0007669"/>
    <property type="project" value="UniProtKB-KW"/>
</dbReference>
<dbReference type="EMBL" id="MZ428228">
    <property type="protein sequence ID" value="QZE50991.1"/>
    <property type="molecule type" value="Genomic_DNA"/>
</dbReference>
<organism evidence="1 2">
    <name type="scientific">Klebsiella phage vB_KpnS-VAC11</name>
    <dbReference type="NCBI Taxonomy" id="2864361"/>
    <lineage>
        <taxon>Viruses</taxon>
        <taxon>Duplodnaviria</taxon>
        <taxon>Heunggongvirae</taxon>
        <taxon>Uroviricota</taxon>
        <taxon>Caudoviricetes</taxon>
        <taxon>Drexlerviridae</taxon>
        <taxon>Webervirus</taxon>
        <taxon>Webervirus VAC11</taxon>
    </lineage>
</organism>
<dbReference type="GO" id="GO:0008168">
    <property type="term" value="F:methyltransferase activity"/>
    <property type="evidence" value="ECO:0007669"/>
    <property type="project" value="UniProtKB-KW"/>
</dbReference>
<keyword evidence="1" id="KW-0489">Methyltransferase</keyword>
<reference evidence="1 2" key="1">
    <citation type="submission" date="2021-06" db="EMBL/GenBank/DDBJ databases">
        <title>PemIK (PemK/PemI) type II TA system from Klebsiella pneumoniae clinical strains inhibits lytic phage.</title>
        <authorList>
            <person name="Bleriot I.I."/>
            <person name="Blasco L.L."/>
            <person name="Pacios O.O."/>
            <person name="Fernandez-Garcia L.L."/>
            <person name="Ambroa A.A."/>
            <person name="Lopez M.M."/>
            <person name="Gonzalez-Bardanca M.M."/>
            <person name="Fernandez-Cuenca F.F."/>
            <person name="Oteo J.J."/>
            <person name="Pascual A.A."/>
            <person name="Martinez-Martinez L.L."/>
            <person name="Domingo-Calap P.P."/>
            <person name="Wood T.T.K."/>
            <person name="Tomas M.M."/>
        </authorList>
    </citation>
    <scope>NUCLEOTIDE SEQUENCE [LARGE SCALE GENOMIC DNA]</scope>
</reference>
<proteinExistence type="predicted"/>
<keyword evidence="1" id="KW-0808">Transferase</keyword>
<evidence type="ECO:0000313" key="1">
    <source>
        <dbReference type="EMBL" id="QZE50991.1"/>
    </source>
</evidence>
<dbReference type="Proteomes" id="UP000828422">
    <property type="component" value="Segment"/>
</dbReference>
<accession>A0AAE7XII9</accession>